<gene>
    <name evidence="1" type="ORF">FIBSPDRAFT_969560</name>
</gene>
<dbReference type="Proteomes" id="UP000076532">
    <property type="component" value="Unassembled WGS sequence"/>
</dbReference>
<name>A0A167TE19_9AGAM</name>
<reference evidence="1 2" key="1">
    <citation type="journal article" date="2016" name="Mol. Biol. Evol.">
        <title>Comparative Genomics of Early-Diverging Mushroom-Forming Fungi Provides Insights into the Origins of Lignocellulose Decay Capabilities.</title>
        <authorList>
            <person name="Nagy L.G."/>
            <person name="Riley R."/>
            <person name="Tritt A."/>
            <person name="Adam C."/>
            <person name="Daum C."/>
            <person name="Floudas D."/>
            <person name="Sun H."/>
            <person name="Yadav J.S."/>
            <person name="Pangilinan J."/>
            <person name="Larsson K.H."/>
            <person name="Matsuura K."/>
            <person name="Barry K."/>
            <person name="Labutti K."/>
            <person name="Kuo R."/>
            <person name="Ohm R.A."/>
            <person name="Bhattacharya S.S."/>
            <person name="Shirouzu T."/>
            <person name="Yoshinaga Y."/>
            <person name="Martin F.M."/>
            <person name="Grigoriev I.V."/>
            <person name="Hibbett D.S."/>
        </authorList>
    </citation>
    <scope>NUCLEOTIDE SEQUENCE [LARGE SCALE GENOMIC DNA]</scope>
    <source>
        <strain evidence="1 2">CBS 109695</strain>
    </source>
</reference>
<protein>
    <submittedName>
        <fullName evidence="1">Uncharacterized protein</fullName>
    </submittedName>
</protein>
<evidence type="ECO:0000313" key="1">
    <source>
        <dbReference type="EMBL" id="KZP02840.1"/>
    </source>
</evidence>
<accession>A0A167TE19</accession>
<organism evidence="1 2">
    <name type="scientific">Athelia psychrophila</name>
    <dbReference type="NCBI Taxonomy" id="1759441"/>
    <lineage>
        <taxon>Eukaryota</taxon>
        <taxon>Fungi</taxon>
        <taxon>Dikarya</taxon>
        <taxon>Basidiomycota</taxon>
        <taxon>Agaricomycotina</taxon>
        <taxon>Agaricomycetes</taxon>
        <taxon>Agaricomycetidae</taxon>
        <taxon>Atheliales</taxon>
        <taxon>Atheliaceae</taxon>
        <taxon>Athelia</taxon>
    </lineage>
</organism>
<sequence>MFVVTHDDESHTKTETQFRYCKPFGQAACTGETYRLYRNIRKLIRVKVVCHETMDERSEDLALHVPAKHPLGTLDIFPTEIICEIISWASIPVPDVIASGLYTLTRVSKAMASLTLPQHLEINTHRLPTLGLYYIGLNGDQFSLFPAWVRSEKFTSREEVSCHFASPNTNRKIGALGVGLSCMRPADRPKSLEFNGDLDLTQALSLLDMAGRARVQSVELDVFQLDWSTQAIPAIPAPERVIHKLAHLETLRIEWPSLLSDNWRPLLEAIAAPKLKALTLRGGVPWSALISFLARHTTISQLNLPASDITRIPRRHHTLHMPQLHLLEGKQANVNSLLNILTYSTITSIQEEIPSNTSLVQTVNAIITSLAACNSKISLTTNLTSTKPNGPLTQIRRVSARTLQKWHMFPDRLAQLRQLHLKIVGMDDSILLVSLV</sequence>
<keyword evidence="2" id="KW-1185">Reference proteome</keyword>
<proteinExistence type="predicted"/>
<dbReference type="EMBL" id="KV418275">
    <property type="protein sequence ID" value="KZP02840.1"/>
    <property type="molecule type" value="Genomic_DNA"/>
</dbReference>
<dbReference type="OrthoDB" id="10383682at2759"/>
<dbReference type="AlphaFoldDB" id="A0A167TE19"/>
<evidence type="ECO:0000313" key="2">
    <source>
        <dbReference type="Proteomes" id="UP000076532"/>
    </source>
</evidence>